<dbReference type="EMBL" id="NULO01000059">
    <property type="protein sequence ID" value="PGS99432.1"/>
    <property type="molecule type" value="Genomic_DNA"/>
</dbReference>
<protein>
    <submittedName>
        <fullName evidence="2">Site-specific integrase</fullName>
    </submittedName>
</protein>
<comment type="caution">
    <text evidence="2">The sequence shown here is derived from an EMBL/GenBank/DDBJ whole genome shotgun (WGS) entry which is preliminary data.</text>
</comment>
<reference evidence="2 3" key="1">
    <citation type="submission" date="2017-09" db="EMBL/GenBank/DDBJ databases">
        <title>Large-scale bioinformatics analysis of Bacillus genomes uncovers conserved roles of natural products in bacterial physiology.</title>
        <authorList>
            <consortium name="Agbiome Team Llc"/>
            <person name="Bleich R.M."/>
            <person name="Grubbs K.J."/>
            <person name="Santa Maria K.C."/>
            <person name="Allen S.E."/>
            <person name="Farag S."/>
            <person name="Shank E.A."/>
            <person name="Bowers A."/>
        </authorList>
    </citation>
    <scope>NUCLEOTIDE SEQUENCE [LARGE SCALE GENOMIC DNA]</scope>
    <source>
        <strain evidence="2 3">AFS041432</strain>
    </source>
</reference>
<feature type="domain" description="AP2-like integrase N-terminal" evidence="1">
    <location>
        <begin position="13"/>
        <end position="57"/>
    </location>
</feature>
<sequence>MKGSVKKDKKTGKYFYTVDIGIDPLTGKRKQKKKRGFITKKEAENALTKLLSEVHTGAYVEPSKLLYGEYLESWFNTKKHSVGIQTAKVLKGYLNSRIIP</sequence>
<organism evidence="2 3">
    <name type="scientific">Bacillus cereus</name>
    <dbReference type="NCBI Taxonomy" id="1396"/>
    <lineage>
        <taxon>Bacteria</taxon>
        <taxon>Bacillati</taxon>
        <taxon>Bacillota</taxon>
        <taxon>Bacilli</taxon>
        <taxon>Bacillales</taxon>
        <taxon>Bacillaceae</taxon>
        <taxon>Bacillus</taxon>
        <taxon>Bacillus cereus group</taxon>
    </lineage>
</organism>
<dbReference type="AlphaFoldDB" id="A0A2C1DG42"/>
<evidence type="ECO:0000313" key="2">
    <source>
        <dbReference type="EMBL" id="PGS99432.1"/>
    </source>
</evidence>
<dbReference type="RefSeq" id="WP_180236451.1">
    <property type="nucleotide sequence ID" value="NZ_NULO01000059.1"/>
</dbReference>
<name>A0A2C1DG42_BACCE</name>
<proteinExistence type="predicted"/>
<gene>
    <name evidence="2" type="ORF">COD09_18030</name>
</gene>
<accession>A0A2C1DG42</accession>
<evidence type="ECO:0000259" key="1">
    <source>
        <dbReference type="Pfam" id="PF14657"/>
    </source>
</evidence>
<feature type="non-terminal residue" evidence="2">
    <location>
        <position position="100"/>
    </location>
</feature>
<dbReference type="Pfam" id="PF14657">
    <property type="entry name" value="Arm-DNA-bind_4"/>
    <property type="match status" value="1"/>
</dbReference>
<evidence type="ECO:0000313" key="3">
    <source>
        <dbReference type="Proteomes" id="UP000225872"/>
    </source>
</evidence>
<dbReference type="InterPro" id="IPR028259">
    <property type="entry name" value="AP2-like_int_N"/>
</dbReference>
<dbReference type="Proteomes" id="UP000225872">
    <property type="component" value="Unassembled WGS sequence"/>
</dbReference>